<dbReference type="Proteomes" id="UP000518752">
    <property type="component" value="Unassembled WGS sequence"/>
</dbReference>
<keyword evidence="2" id="KW-1185">Reference proteome</keyword>
<accession>A0A8H5H2Q9</accession>
<proteinExistence type="predicted"/>
<protein>
    <submittedName>
        <fullName evidence="1">Uncharacterized protein</fullName>
    </submittedName>
</protein>
<evidence type="ECO:0000313" key="1">
    <source>
        <dbReference type="EMBL" id="KAF5375330.1"/>
    </source>
</evidence>
<gene>
    <name evidence="1" type="ORF">D9757_009684</name>
</gene>
<organism evidence="1 2">
    <name type="scientific">Collybiopsis confluens</name>
    <dbReference type="NCBI Taxonomy" id="2823264"/>
    <lineage>
        <taxon>Eukaryota</taxon>
        <taxon>Fungi</taxon>
        <taxon>Dikarya</taxon>
        <taxon>Basidiomycota</taxon>
        <taxon>Agaricomycotina</taxon>
        <taxon>Agaricomycetes</taxon>
        <taxon>Agaricomycetidae</taxon>
        <taxon>Agaricales</taxon>
        <taxon>Marasmiineae</taxon>
        <taxon>Omphalotaceae</taxon>
        <taxon>Collybiopsis</taxon>
    </lineage>
</organism>
<reference evidence="1 2" key="1">
    <citation type="journal article" date="2020" name="ISME J.">
        <title>Uncovering the hidden diversity of litter-decomposition mechanisms in mushroom-forming fungi.</title>
        <authorList>
            <person name="Floudas D."/>
            <person name="Bentzer J."/>
            <person name="Ahren D."/>
            <person name="Johansson T."/>
            <person name="Persson P."/>
            <person name="Tunlid A."/>
        </authorList>
    </citation>
    <scope>NUCLEOTIDE SEQUENCE [LARGE SCALE GENOMIC DNA]</scope>
    <source>
        <strain evidence="1 2">CBS 406.79</strain>
    </source>
</reference>
<dbReference type="AlphaFoldDB" id="A0A8H5H2Q9"/>
<sequence length="512" mass="58239">MLHLSWNSSIPRLGAYNKNYQLSAIRRNPRQPYKGTRKFRCPLFGHARKRVLNASTTSWAGLPSRLVAMAELSRYEFGLLGSFFKIFMSNSATRRKEDDDEEYGEENPVYLSDSELYVQYLLPTKNGFPLWHPKPNDNLPEQYKREGAGIGDVVVPNEFGGVNFLFNVCLPPNHPVNSGRVPMDFKSLRDFDEDFDNEQRQFVPEQHKADSFVASNQSRFSKSHISYDLGTDAGPTPGVSFSATTPKGALLILPEGGKREDHLQPHIFASYAAECALSWYAYTDQRGFGLPDDALYLITGCDKARAWGLASYHKDSSSLDRAEPVTLDFVRKSPSNLSTITADGQRRPQTSSSGYFFPRVDYAAVRNDEVEDGYGAVFVRGFKIAIRGSTENTQKFTLAPVRLPLSRRFELEYTHCNRSYKVYHPSDVINNWILDNDGDVDVALTHDDDWASIIRKNEIEMPEDHELIRRLSCCKDRQLVKSRTKDGKVFACFMKIEREGRMQNERYPTLAI</sequence>
<dbReference type="EMBL" id="JAACJN010000098">
    <property type="protein sequence ID" value="KAF5375330.1"/>
    <property type="molecule type" value="Genomic_DNA"/>
</dbReference>
<comment type="caution">
    <text evidence="1">The sequence shown here is derived from an EMBL/GenBank/DDBJ whole genome shotgun (WGS) entry which is preliminary data.</text>
</comment>
<name>A0A8H5H2Q9_9AGAR</name>
<evidence type="ECO:0000313" key="2">
    <source>
        <dbReference type="Proteomes" id="UP000518752"/>
    </source>
</evidence>
<dbReference type="OrthoDB" id="3222453at2759"/>